<evidence type="ECO:0000256" key="5">
    <source>
        <dbReference type="ARBA" id="ARBA00022989"/>
    </source>
</evidence>
<feature type="transmembrane region" description="Helical" evidence="8">
    <location>
        <begin position="71"/>
        <end position="89"/>
    </location>
</feature>
<dbReference type="GO" id="GO:0061355">
    <property type="term" value="P:Wnt protein secretion"/>
    <property type="evidence" value="ECO:0007669"/>
    <property type="project" value="TreeGrafter"/>
</dbReference>
<comment type="subcellular location">
    <subcellularLocation>
        <location evidence="1">Endoplasmic reticulum membrane</location>
        <topology evidence="1">Multi-pass membrane protein</topology>
    </subcellularLocation>
</comment>
<evidence type="ECO:0000313" key="9">
    <source>
        <dbReference type="Ensembl" id="ENSSMAP00000069703.1"/>
    </source>
</evidence>
<evidence type="ECO:0000256" key="2">
    <source>
        <dbReference type="ARBA" id="ARBA00022679"/>
    </source>
</evidence>
<dbReference type="InterPro" id="IPR004299">
    <property type="entry name" value="MBOAT_fam"/>
</dbReference>
<name>A0A8D3ED44_SCOMX</name>
<dbReference type="Proteomes" id="UP000694558">
    <property type="component" value="Chromosome 11"/>
</dbReference>
<keyword evidence="7" id="KW-0012">Acyltransferase</keyword>
<dbReference type="InterPro" id="IPR049941">
    <property type="entry name" value="LPLAT_7/PORCN-like"/>
</dbReference>
<proteinExistence type="predicted"/>
<reference evidence="9" key="2">
    <citation type="submission" date="2025-08" db="UniProtKB">
        <authorList>
            <consortium name="Ensembl"/>
        </authorList>
    </citation>
    <scope>IDENTIFICATION</scope>
</reference>
<keyword evidence="4" id="KW-0256">Endoplasmic reticulum</keyword>
<evidence type="ECO:0000256" key="7">
    <source>
        <dbReference type="ARBA" id="ARBA00023315"/>
    </source>
</evidence>
<dbReference type="GO" id="GO:0030258">
    <property type="term" value="P:lipid modification"/>
    <property type="evidence" value="ECO:0007669"/>
    <property type="project" value="TreeGrafter"/>
</dbReference>
<dbReference type="PANTHER" id="PTHR13906">
    <property type="entry name" value="PORCUPINE"/>
    <property type="match status" value="1"/>
</dbReference>
<evidence type="ECO:0000256" key="3">
    <source>
        <dbReference type="ARBA" id="ARBA00022692"/>
    </source>
</evidence>
<feature type="transmembrane region" description="Helical" evidence="8">
    <location>
        <begin position="155"/>
        <end position="176"/>
    </location>
</feature>
<feature type="transmembrane region" description="Helical" evidence="8">
    <location>
        <begin position="96"/>
        <end position="115"/>
    </location>
</feature>
<keyword evidence="3 8" id="KW-0812">Transmembrane</keyword>
<evidence type="ECO:0000256" key="1">
    <source>
        <dbReference type="ARBA" id="ARBA00004477"/>
    </source>
</evidence>
<dbReference type="GO" id="GO:1990698">
    <property type="term" value="F:palmitoleoyltransferase activity"/>
    <property type="evidence" value="ECO:0007669"/>
    <property type="project" value="TreeGrafter"/>
</dbReference>
<dbReference type="Pfam" id="PF03062">
    <property type="entry name" value="MBOAT"/>
    <property type="match status" value="1"/>
</dbReference>
<keyword evidence="6 8" id="KW-0472">Membrane</keyword>
<keyword evidence="2" id="KW-0808">Transferase</keyword>
<sequence length="451" mass="52146">MGAFSRQKFFQELFRGCLLPTAQQGLEQVWQLLLICLLSRLLWMSGLPSFLKHLGTVAGGFYSLYLFFELHMIWVVLLSLLCYLFLFLCRHSTIRGTFLSITVLIYLLLGELHMMDTTNWHKMRGSQMVVAMKAISLAFDLDRGVVTSVPSPVEFMGYIYFVGTVIFGPWISFNSYKEALEGRRLSFSWFCKVSVSWVKSQICLVISNCVAPYLFPYFIPVYGDKLLRSKKRRKIRWLLAYENTTSFHFSNFFVGYFSETTATLAGAGFTEEKENLKWDLTVSRPLSVEFPRSMVEVVTSWNLPMSRFLHTYVFKSALKFGTFSAVMVTYTACELLFPLDLHSDALLLFSVSVLRKRLADVFNACVLSKRCQPNCSHRHKQELWVYVVNFTFGALAVVHLTYLGSVFNSSVDYMEQEEDDATHHTIQKWSELSWTSHWLTFGCWVLYRLLL</sequence>
<dbReference type="GeneTree" id="ENSGT01030000234564"/>
<organism evidence="9 10">
    <name type="scientific">Scophthalmus maximus</name>
    <name type="common">Turbot</name>
    <name type="synonym">Psetta maxima</name>
    <dbReference type="NCBI Taxonomy" id="52904"/>
    <lineage>
        <taxon>Eukaryota</taxon>
        <taxon>Metazoa</taxon>
        <taxon>Chordata</taxon>
        <taxon>Craniata</taxon>
        <taxon>Vertebrata</taxon>
        <taxon>Euteleostomi</taxon>
        <taxon>Actinopterygii</taxon>
        <taxon>Neopterygii</taxon>
        <taxon>Teleostei</taxon>
        <taxon>Neoteleostei</taxon>
        <taxon>Acanthomorphata</taxon>
        <taxon>Carangaria</taxon>
        <taxon>Pleuronectiformes</taxon>
        <taxon>Pleuronectoidei</taxon>
        <taxon>Scophthalmidae</taxon>
        <taxon>Scophthalmus</taxon>
    </lineage>
</organism>
<dbReference type="AlphaFoldDB" id="A0A8D3ED44"/>
<evidence type="ECO:0000256" key="8">
    <source>
        <dbReference type="SAM" id="Phobius"/>
    </source>
</evidence>
<dbReference type="Ensembl" id="ENSSMAT00000075142.1">
    <property type="protein sequence ID" value="ENSSMAP00000069703.1"/>
    <property type="gene ID" value="ENSSMAG00000013020.2"/>
</dbReference>
<accession>A0A8D3ED44</accession>
<gene>
    <name evidence="9" type="primary">LOC118317438</name>
</gene>
<reference evidence="9" key="1">
    <citation type="submission" date="2023-05" db="EMBL/GenBank/DDBJ databases">
        <title>High-quality long-read genome of Scophthalmus maximus.</title>
        <authorList>
            <person name="Lien S."/>
            <person name="Martinez P."/>
        </authorList>
    </citation>
    <scope>NUCLEOTIDE SEQUENCE [LARGE SCALE GENOMIC DNA]</scope>
</reference>
<feature type="transmembrane region" description="Helical" evidence="8">
    <location>
        <begin position="32"/>
        <end position="51"/>
    </location>
</feature>
<evidence type="ECO:0000256" key="4">
    <source>
        <dbReference type="ARBA" id="ARBA00022824"/>
    </source>
</evidence>
<dbReference type="GO" id="GO:0017147">
    <property type="term" value="F:Wnt-protein binding"/>
    <property type="evidence" value="ECO:0007669"/>
    <property type="project" value="TreeGrafter"/>
</dbReference>
<keyword evidence="5 8" id="KW-1133">Transmembrane helix</keyword>
<evidence type="ECO:0000313" key="10">
    <source>
        <dbReference type="Proteomes" id="UP000694558"/>
    </source>
</evidence>
<protein>
    <submittedName>
        <fullName evidence="9">Uncharacterized protein</fullName>
    </submittedName>
</protein>
<dbReference type="PANTHER" id="PTHR13906:SF22">
    <property type="entry name" value="PROTEIN-CYSTEINE N-PALMITOYLTRANSFERASE PORCUPINE ISOFORM X1-RELATED"/>
    <property type="match status" value="1"/>
</dbReference>
<evidence type="ECO:0000256" key="6">
    <source>
        <dbReference type="ARBA" id="ARBA00023136"/>
    </source>
</evidence>
<feature type="transmembrane region" description="Helical" evidence="8">
    <location>
        <begin position="383"/>
        <end position="404"/>
    </location>
</feature>
<dbReference type="GO" id="GO:0005789">
    <property type="term" value="C:endoplasmic reticulum membrane"/>
    <property type="evidence" value="ECO:0007669"/>
    <property type="project" value="UniProtKB-SubCell"/>
</dbReference>